<dbReference type="SUPFAM" id="SSF55821">
    <property type="entry name" value="YrdC/RibB"/>
    <property type="match status" value="1"/>
</dbReference>
<dbReference type="RefSeq" id="WP_167166061.1">
    <property type="nucleotide sequence ID" value="NZ_BAAAOO010000015.1"/>
</dbReference>
<feature type="domain" description="YrdC-like" evidence="1">
    <location>
        <begin position="14"/>
        <end position="200"/>
    </location>
</feature>
<keyword evidence="3" id="KW-1185">Reference proteome</keyword>
<protein>
    <submittedName>
        <fullName evidence="2">tRNA threonylcarbamoyl adenosine modification protein (Sua5/YciO/YrdC/YwlC family)</fullName>
    </submittedName>
</protein>
<dbReference type="EMBL" id="JAAMOZ010000001">
    <property type="protein sequence ID" value="NIH56829.1"/>
    <property type="molecule type" value="Genomic_DNA"/>
</dbReference>
<sequence length="207" mass="22421">MARYFDVNPQNPQSRALDQTAAILRDGGVIAYPTDSGFALGSLFSNHSGVERIRHIRQVDAHHNFTVVVSDFAQVGRYVQLDNWAFRAIKSVTPGPYTFILPATREVPRAMQHARRKTIGVRVPQHTTALALLDTLGEPLASSTLILPGHEEPMDDGWTISEELGHVLDAVLDSGDVGSEPTTVVDLTDSSPDVVRVGGGDPSPFEA</sequence>
<dbReference type="Proteomes" id="UP000749311">
    <property type="component" value="Unassembled WGS sequence"/>
</dbReference>
<gene>
    <name evidence="2" type="ORF">FB473_001474</name>
</gene>
<dbReference type="InterPro" id="IPR006070">
    <property type="entry name" value="Sua5-like_dom"/>
</dbReference>
<dbReference type="PANTHER" id="PTHR42828">
    <property type="entry name" value="DHBP SYNTHASE RIBB-LIKE ALPHA/BETA DOMAIN-CONTAINING PROTEIN"/>
    <property type="match status" value="1"/>
</dbReference>
<accession>A0ABX0SEN9</accession>
<organism evidence="2 3">
    <name type="scientific">Brooklawnia cerclae</name>
    <dbReference type="NCBI Taxonomy" id="349934"/>
    <lineage>
        <taxon>Bacteria</taxon>
        <taxon>Bacillati</taxon>
        <taxon>Actinomycetota</taxon>
        <taxon>Actinomycetes</taxon>
        <taxon>Propionibacteriales</taxon>
        <taxon>Propionibacteriaceae</taxon>
        <taxon>Brooklawnia</taxon>
    </lineage>
</organism>
<evidence type="ECO:0000313" key="3">
    <source>
        <dbReference type="Proteomes" id="UP000749311"/>
    </source>
</evidence>
<proteinExistence type="predicted"/>
<evidence type="ECO:0000259" key="1">
    <source>
        <dbReference type="PROSITE" id="PS51163"/>
    </source>
</evidence>
<comment type="caution">
    <text evidence="2">The sequence shown here is derived from an EMBL/GenBank/DDBJ whole genome shotgun (WGS) entry which is preliminary data.</text>
</comment>
<dbReference type="PANTHER" id="PTHR42828:SF3">
    <property type="entry name" value="THREONYLCARBAMOYL-AMP SYNTHASE"/>
    <property type="match status" value="1"/>
</dbReference>
<dbReference type="Gene3D" id="3.90.870.10">
    <property type="entry name" value="DHBP synthase"/>
    <property type="match status" value="1"/>
</dbReference>
<dbReference type="PROSITE" id="PS51163">
    <property type="entry name" value="YRDC"/>
    <property type="match status" value="1"/>
</dbReference>
<name>A0ABX0SEN9_9ACTN</name>
<dbReference type="NCBIfam" id="TIGR00057">
    <property type="entry name" value="L-threonylcarbamoyladenylate synthase"/>
    <property type="match status" value="1"/>
</dbReference>
<reference evidence="2 3" key="1">
    <citation type="submission" date="2020-02" db="EMBL/GenBank/DDBJ databases">
        <title>Sequencing the genomes of 1000 actinobacteria strains.</title>
        <authorList>
            <person name="Klenk H.-P."/>
        </authorList>
    </citation>
    <scope>NUCLEOTIDE SEQUENCE [LARGE SCALE GENOMIC DNA]</scope>
    <source>
        <strain evidence="2 3">DSM 19609</strain>
    </source>
</reference>
<dbReference type="InterPro" id="IPR017945">
    <property type="entry name" value="DHBP_synth_RibB-like_a/b_dom"/>
</dbReference>
<dbReference type="Pfam" id="PF01300">
    <property type="entry name" value="Sua5_yciO_yrdC"/>
    <property type="match status" value="1"/>
</dbReference>
<dbReference type="InterPro" id="IPR052532">
    <property type="entry name" value="SUA5_domain"/>
</dbReference>
<evidence type="ECO:0000313" key="2">
    <source>
        <dbReference type="EMBL" id="NIH56829.1"/>
    </source>
</evidence>